<reference evidence="1 2" key="1">
    <citation type="submission" date="2020-10" db="EMBL/GenBank/DDBJ databases">
        <title>The Coptis chinensis genome and diversification of protoberbering-type alkaloids.</title>
        <authorList>
            <person name="Wang B."/>
            <person name="Shu S."/>
            <person name="Song C."/>
            <person name="Liu Y."/>
        </authorList>
    </citation>
    <scope>NUCLEOTIDE SEQUENCE [LARGE SCALE GENOMIC DNA]</scope>
    <source>
        <strain evidence="1">HL-2020</strain>
        <tissue evidence="1">Leaf</tissue>
    </source>
</reference>
<accession>A0A835LM45</accession>
<keyword evidence="2" id="KW-1185">Reference proteome</keyword>
<sequence>MRLREKSLDKKLSSIEYVMNGPFFGSQSLSSILAVLPSGVHGLSPTGLPSPLLSAGWRSGGSCDCGEQKTIPDSRNLGELYSAALLVTIFCCFTGDDERPIEVEEEWRIEVEEKRETERSSDWTEIVTKKQNVQRTRLVNNLSYTHGAEVALTLLSSLALTGATAFVAET</sequence>
<name>A0A835LM45_9MAGN</name>
<evidence type="ECO:0000313" key="1">
    <source>
        <dbReference type="EMBL" id="KAF9597562.1"/>
    </source>
</evidence>
<proteinExistence type="predicted"/>
<dbReference type="InterPro" id="IPR021916">
    <property type="entry name" value="DUF3527"/>
</dbReference>
<dbReference type="Pfam" id="PF12043">
    <property type="entry name" value="DUF3527"/>
    <property type="match status" value="1"/>
</dbReference>
<protein>
    <submittedName>
        <fullName evidence="1">Uncharacterized protein</fullName>
    </submittedName>
</protein>
<gene>
    <name evidence="1" type="ORF">IFM89_019576</name>
</gene>
<dbReference type="Proteomes" id="UP000631114">
    <property type="component" value="Unassembled WGS sequence"/>
</dbReference>
<dbReference type="EMBL" id="JADFTS010000007">
    <property type="protein sequence ID" value="KAF9597562.1"/>
    <property type="molecule type" value="Genomic_DNA"/>
</dbReference>
<dbReference type="AlphaFoldDB" id="A0A835LM45"/>
<dbReference type="OrthoDB" id="1898655at2759"/>
<organism evidence="1 2">
    <name type="scientific">Coptis chinensis</name>
    <dbReference type="NCBI Taxonomy" id="261450"/>
    <lineage>
        <taxon>Eukaryota</taxon>
        <taxon>Viridiplantae</taxon>
        <taxon>Streptophyta</taxon>
        <taxon>Embryophyta</taxon>
        <taxon>Tracheophyta</taxon>
        <taxon>Spermatophyta</taxon>
        <taxon>Magnoliopsida</taxon>
        <taxon>Ranunculales</taxon>
        <taxon>Ranunculaceae</taxon>
        <taxon>Coptidoideae</taxon>
        <taxon>Coptis</taxon>
    </lineage>
</organism>
<comment type="caution">
    <text evidence="1">The sequence shown here is derived from an EMBL/GenBank/DDBJ whole genome shotgun (WGS) entry which is preliminary data.</text>
</comment>
<evidence type="ECO:0000313" key="2">
    <source>
        <dbReference type="Proteomes" id="UP000631114"/>
    </source>
</evidence>